<comment type="function">
    <text evidence="13">Component of the cytochrome c oxidase, the last enzyme in the mitochondrial electron transport chain which drives oxidative phosphorylation. The respiratory chain contains 3 multisubunit complexes succinate dehydrogenase (complex II, CII), ubiquinol-cytochrome c oxidoreductase (cytochrome b-c1 complex, complex III, CIII) and cytochrome c oxidase (complex IV, CIV), that cooperate to transfer electrons derived from NADH and succinate to molecular oxygen, creating an electrochemical gradient over the inner membrane that drives transmembrane transport and the ATP synthase. Cytochrome c oxidase is the component of the respiratory chain that catalyzes the reduction of oxygen to water. Electrons originating from reduced cytochrome c in the intermembrane space (IMS) are transferred via the dinuclear copper A center (CU(A)) of subunit 2 and heme A of subunit 1 to the active site in subunit 1, a binuclear center (BNC) formed by heme A3 and copper B (CU(B)). The BNC reduces molecular oxygen to 2 water molecules using 4 electrons from cytochrome c in the IMS and 4 protons from the mitochondrial matrix.</text>
</comment>
<evidence type="ECO:0000313" key="14">
    <source>
        <dbReference type="EMBL" id="KAK1924872.1"/>
    </source>
</evidence>
<keyword evidence="7 13" id="KW-0809">Transit peptide</keyword>
<evidence type="ECO:0000256" key="7">
    <source>
        <dbReference type="ARBA" id="ARBA00022946"/>
    </source>
</evidence>
<dbReference type="Gene3D" id="1.25.40.40">
    <property type="entry name" value="Cytochrome c oxidase, subunit Va/VI"/>
    <property type="match status" value="1"/>
</dbReference>
<evidence type="ECO:0000256" key="9">
    <source>
        <dbReference type="ARBA" id="ARBA00023128"/>
    </source>
</evidence>
<evidence type="ECO:0000313" key="15">
    <source>
        <dbReference type="Proteomes" id="UP001182556"/>
    </source>
</evidence>
<dbReference type="EMBL" id="JAODAN010000004">
    <property type="protein sequence ID" value="KAK1924872.1"/>
    <property type="molecule type" value="Genomic_DNA"/>
</dbReference>
<keyword evidence="6 13" id="KW-0999">Mitochondrion inner membrane</keyword>
<dbReference type="Pfam" id="PF02284">
    <property type="entry name" value="COX5A"/>
    <property type="match status" value="1"/>
</dbReference>
<comment type="similarity">
    <text evidence="3 13">Belongs to the cytochrome c oxidase subunit 5A family.</text>
</comment>
<comment type="pathway">
    <text evidence="2 13">Energy metabolism; oxidative phosphorylation.</text>
</comment>
<dbReference type="PANTHER" id="PTHR14200">
    <property type="entry name" value="CYTOCHROME C OXIDASE POLYPEPTIDE"/>
    <property type="match status" value="1"/>
</dbReference>
<gene>
    <name evidence="14" type="ORF">DB88DRAFT_487144</name>
</gene>
<dbReference type="PANTHER" id="PTHR14200:SF11">
    <property type="entry name" value="CYTOCHROME C OXIDASE SUBUNIT 5A, MITOCHONDRIAL"/>
    <property type="match status" value="1"/>
</dbReference>
<dbReference type="CDD" id="cd00923">
    <property type="entry name" value="Cyt_c_Oxidase_Va"/>
    <property type="match status" value="1"/>
</dbReference>
<dbReference type="GO" id="GO:0046872">
    <property type="term" value="F:metal ion binding"/>
    <property type="evidence" value="ECO:0007669"/>
    <property type="project" value="UniProtKB-UniRule"/>
</dbReference>
<name>A0AAD9FRI5_PAPLA</name>
<evidence type="ECO:0000256" key="6">
    <source>
        <dbReference type="ARBA" id="ARBA00022792"/>
    </source>
</evidence>
<keyword evidence="8 13" id="KW-0408">Iron</keyword>
<dbReference type="GO" id="GO:0045277">
    <property type="term" value="C:respiratory chain complex IV"/>
    <property type="evidence" value="ECO:0007669"/>
    <property type="project" value="UniProtKB-UniRule"/>
</dbReference>
<comment type="subcellular location">
    <subcellularLocation>
        <location evidence="1 13">Mitochondrion inner membrane</location>
        <topology evidence="1 13">Peripheral membrane protein</topology>
        <orientation evidence="1 13">Matrix side</orientation>
    </subcellularLocation>
</comment>
<evidence type="ECO:0000256" key="2">
    <source>
        <dbReference type="ARBA" id="ARBA00004673"/>
    </source>
</evidence>
<evidence type="ECO:0000256" key="10">
    <source>
        <dbReference type="ARBA" id="ARBA00023136"/>
    </source>
</evidence>
<dbReference type="InterPro" id="IPR036545">
    <property type="entry name" value="Cyt_c_oxidase_su5A/6_sf"/>
</dbReference>
<keyword evidence="9 13" id="KW-0496">Mitochondrion</keyword>
<evidence type="ECO:0000256" key="1">
    <source>
        <dbReference type="ARBA" id="ARBA00004443"/>
    </source>
</evidence>
<evidence type="ECO:0000256" key="8">
    <source>
        <dbReference type="ARBA" id="ARBA00023004"/>
    </source>
</evidence>
<proteinExistence type="inferred from homology"/>
<dbReference type="GO" id="GO:0005743">
    <property type="term" value="C:mitochondrial inner membrane"/>
    <property type="evidence" value="ECO:0007669"/>
    <property type="project" value="UniProtKB-SubCell"/>
</dbReference>
<evidence type="ECO:0000256" key="12">
    <source>
        <dbReference type="ARBA" id="ARBA00082700"/>
    </source>
</evidence>
<evidence type="ECO:0000256" key="4">
    <source>
        <dbReference type="ARBA" id="ARBA00022617"/>
    </source>
</evidence>
<dbReference type="AlphaFoldDB" id="A0AAD9FRI5"/>
<dbReference type="FunFam" id="1.25.40.40:FF:000001">
    <property type="entry name" value="Cytochrome c oxidase subunit VI"/>
    <property type="match status" value="1"/>
</dbReference>
<dbReference type="SUPFAM" id="SSF48479">
    <property type="entry name" value="Cytochrome c oxidase subunit E"/>
    <property type="match status" value="1"/>
</dbReference>
<reference evidence="14" key="1">
    <citation type="submission" date="2023-02" db="EMBL/GenBank/DDBJ databases">
        <title>Identification and recombinant expression of a fungal hydrolase from Papiliotrema laurentii that hydrolyzes apple cutin and clears colloidal polyester polyurethane.</title>
        <authorList>
            <consortium name="DOE Joint Genome Institute"/>
            <person name="Roman V.A."/>
            <person name="Bojanowski C."/>
            <person name="Crable B.R."/>
            <person name="Wagner D.N."/>
            <person name="Hung C.S."/>
            <person name="Nadeau L.J."/>
            <person name="Schratz L."/>
            <person name="Haridas S."/>
            <person name="Pangilinan J."/>
            <person name="Lipzen A."/>
            <person name="Na H."/>
            <person name="Yan M."/>
            <person name="Ng V."/>
            <person name="Grigoriev I.V."/>
            <person name="Spatafora J.W."/>
            <person name="Barlow D."/>
            <person name="Biffinger J."/>
            <person name="Kelley-Loughnane N."/>
            <person name="Varaljay V.A."/>
            <person name="Crookes-Goodson W.J."/>
        </authorList>
    </citation>
    <scope>NUCLEOTIDE SEQUENCE</scope>
    <source>
        <strain evidence="14">5307AH</strain>
    </source>
</reference>
<organism evidence="14 15">
    <name type="scientific">Papiliotrema laurentii</name>
    <name type="common">Cryptococcus laurentii</name>
    <dbReference type="NCBI Taxonomy" id="5418"/>
    <lineage>
        <taxon>Eukaryota</taxon>
        <taxon>Fungi</taxon>
        <taxon>Dikarya</taxon>
        <taxon>Basidiomycota</taxon>
        <taxon>Agaricomycotina</taxon>
        <taxon>Tremellomycetes</taxon>
        <taxon>Tremellales</taxon>
        <taxon>Rhynchogastremaceae</taxon>
        <taxon>Papiliotrema</taxon>
    </lineage>
</organism>
<evidence type="ECO:0000256" key="11">
    <source>
        <dbReference type="ARBA" id="ARBA00070174"/>
    </source>
</evidence>
<comment type="caution">
    <text evidence="14">The sequence shown here is derived from an EMBL/GenBank/DDBJ whole genome shotgun (WGS) entry which is preliminary data.</text>
</comment>
<dbReference type="Proteomes" id="UP001182556">
    <property type="component" value="Unassembled WGS sequence"/>
</dbReference>
<keyword evidence="15" id="KW-1185">Reference proteome</keyword>
<keyword evidence="5 13" id="KW-0479">Metal-binding</keyword>
<evidence type="ECO:0000256" key="5">
    <source>
        <dbReference type="ARBA" id="ARBA00022723"/>
    </source>
</evidence>
<dbReference type="InterPro" id="IPR003204">
    <property type="entry name" value="Cyt_c_oxidase_su5A/6"/>
</dbReference>
<accession>A0AAD9FRI5</accession>
<keyword evidence="10 13" id="KW-0472">Membrane</keyword>
<keyword evidence="4 13" id="KW-0349">Heme</keyword>
<evidence type="ECO:0000256" key="3">
    <source>
        <dbReference type="ARBA" id="ARBA00007972"/>
    </source>
</evidence>
<evidence type="ECO:0000256" key="13">
    <source>
        <dbReference type="RuleBase" id="RU368103"/>
    </source>
</evidence>
<comment type="subunit">
    <text evidence="13">Component of the cytochrome c oxidase (complex IV, CIV), a multisubunit enzyme composed of a catalytic core of 3 subunits and several supernumerary subunits.</text>
</comment>
<protein>
    <recommendedName>
        <fullName evidence="11 13">Cytochrome c oxidase subunit 6, mitochondrial</fullName>
    </recommendedName>
    <alternativeName>
        <fullName evidence="12 13">Cytochrome c oxidase polypeptide VI</fullName>
    </alternativeName>
</protein>
<sequence length="137" mass="15163">MFNAVARSAVRASALRAVRPAAMTAVRFNSGAHAHETESFEQFNARYQTFFSSVGDLFELQRGLNNCFAYDLVPSPEVIEAALKAARKVNDYATAVRILEGLKVKVENKGQYQAYLDELAPTLKELGVVSKEELYGQ</sequence>
<dbReference type="GO" id="GO:0006123">
    <property type="term" value="P:mitochondrial electron transport, cytochrome c to oxygen"/>
    <property type="evidence" value="ECO:0007669"/>
    <property type="project" value="UniProtKB-UniRule"/>
</dbReference>